<protein>
    <recommendedName>
        <fullName evidence="4">Porin</fullName>
    </recommendedName>
</protein>
<dbReference type="Proteomes" id="UP001055167">
    <property type="component" value="Unassembled WGS sequence"/>
</dbReference>
<keyword evidence="1" id="KW-0732">Signal</keyword>
<gene>
    <name evidence="2" type="ORF">OPKNFCMD_0967</name>
</gene>
<evidence type="ECO:0000256" key="1">
    <source>
        <dbReference type="SAM" id="SignalP"/>
    </source>
</evidence>
<keyword evidence="3" id="KW-1185">Reference proteome</keyword>
<evidence type="ECO:0000313" key="2">
    <source>
        <dbReference type="EMBL" id="GJD48250.1"/>
    </source>
</evidence>
<comment type="caution">
    <text evidence="2">The sequence shown here is derived from an EMBL/GenBank/DDBJ whole genome shotgun (WGS) entry which is preliminary data.</text>
</comment>
<accession>A0ABQ4QU07</accession>
<dbReference type="RefSeq" id="WP_128562956.1">
    <property type="nucleotide sequence ID" value="NZ_BPQH01000002.1"/>
</dbReference>
<reference evidence="2" key="1">
    <citation type="journal article" date="2021" name="Front. Microbiol.">
        <title>Comprehensive Comparative Genomics and Phenotyping of Methylobacterium Species.</title>
        <authorList>
            <person name="Alessa O."/>
            <person name="Ogura Y."/>
            <person name="Fujitani Y."/>
            <person name="Takami H."/>
            <person name="Hayashi T."/>
            <person name="Sahin N."/>
            <person name="Tani A."/>
        </authorList>
    </citation>
    <scope>NUCLEOTIDE SEQUENCE</scope>
    <source>
        <strain evidence="2">KCTC 52305</strain>
    </source>
</reference>
<feature type="signal peptide" evidence="1">
    <location>
        <begin position="1"/>
        <end position="29"/>
    </location>
</feature>
<sequence>MRQCFDDIAFLITIALVALCGLCVSPARAAADRADPRLSVARKAPPPCPARTWPYITTTCVA</sequence>
<evidence type="ECO:0000313" key="3">
    <source>
        <dbReference type="Proteomes" id="UP001055167"/>
    </source>
</evidence>
<reference evidence="2" key="2">
    <citation type="submission" date="2021-08" db="EMBL/GenBank/DDBJ databases">
        <authorList>
            <person name="Tani A."/>
            <person name="Ola A."/>
            <person name="Ogura Y."/>
            <person name="Katsura K."/>
            <person name="Hayashi T."/>
        </authorList>
    </citation>
    <scope>NUCLEOTIDE SEQUENCE</scope>
    <source>
        <strain evidence="2">KCTC 52305</strain>
    </source>
</reference>
<organism evidence="2 3">
    <name type="scientific">Methylobacterium crusticola</name>
    <dbReference type="NCBI Taxonomy" id="1697972"/>
    <lineage>
        <taxon>Bacteria</taxon>
        <taxon>Pseudomonadati</taxon>
        <taxon>Pseudomonadota</taxon>
        <taxon>Alphaproteobacteria</taxon>
        <taxon>Hyphomicrobiales</taxon>
        <taxon>Methylobacteriaceae</taxon>
        <taxon>Methylobacterium</taxon>
    </lineage>
</organism>
<feature type="chain" id="PRO_5047439288" description="Porin" evidence="1">
    <location>
        <begin position="30"/>
        <end position="62"/>
    </location>
</feature>
<evidence type="ECO:0008006" key="4">
    <source>
        <dbReference type="Google" id="ProtNLM"/>
    </source>
</evidence>
<dbReference type="EMBL" id="BPQH01000002">
    <property type="protein sequence ID" value="GJD48250.1"/>
    <property type="molecule type" value="Genomic_DNA"/>
</dbReference>
<name>A0ABQ4QU07_9HYPH</name>
<proteinExistence type="predicted"/>